<comment type="caution">
    <text evidence="1">The sequence shown here is derived from an EMBL/GenBank/DDBJ whole genome shotgun (WGS) entry which is preliminary data.</text>
</comment>
<dbReference type="Proteomes" id="UP000757103">
    <property type="component" value="Unassembled WGS sequence"/>
</dbReference>
<organism evidence="1 2">
    <name type="scientific">Barnesiella viscericola</name>
    <dbReference type="NCBI Taxonomy" id="397865"/>
    <lineage>
        <taxon>Bacteria</taxon>
        <taxon>Pseudomonadati</taxon>
        <taxon>Bacteroidota</taxon>
        <taxon>Bacteroidia</taxon>
        <taxon>Bacteroidales</taxon>
        <taxon>Barnesiellaceae</taxon>
        <taxon>Barnesiella</taxon>
    </lineage>
</organism>
<evidence type="ECO:0000313" key="2">
    <source>
        <dbReference type="Proteomes" id="UP000757103"/>
    </source>
</evidence>
<dbReference type="AlphaFoldDB" id="A0A921MS06"/>
<reference evidence="1" key="1">
    <citation type="journal article" date="2021" name="PeerJ">
        <title>Extensive microbial diversity within the chicken gut microbiome revealed by metagenomics and culture.</title>
        <authorList>
            <person name="Gilroy R."/>
            <person name="Ravi A."/>
            <person name="Getino M."/>
            <person name="Pursley I."/>
            <person name="Horton D.L."/>
            <person name="Alikhan N.F."/>
            <person name="Baker D."/>
            <person name="Gharbi K."/>
            <person name="Hall N."/>
            <person name="Watson M."/>
            <person name="Adriaenssens E.M."/>
            <person name="Foster-Nyarko E."/>
            <person name="Jarju S."/>
            <person name="Secka A."/>
            <person name="Antonio M."/>
            <person name="Oren A."/>
            <person name="Chaudhuri R.R."/>
            <person name="La Ragione R."/>
            <person name="Hildebrand F."/>
            <person name="Pallen M.J."/>
        </authorList>
    </citation>
    <scope>NUCLEOTIDE SEQUENCE</scope>
    <source>
        <strain evidence="1">CHK121-7720</strain>
    </source>
</reference>
<accession>A0A921MS06</accession>
<name>A0A921MS06_9BACT</name>
<dbReference type="InterPro" id="IPR026906">
    <property type="entry name" value="LRR_5"/>
</dbReference>
<sequence>MIALLCGVTRAEAFEVDGIYYDLNNEGAVVVPGDASYSGDVVIPSTVTYAGETYSVTRIGRYAFYQCEGLTTITISELVTSIGDDAFWECSGLTTVTWNARACSIGRNLFEANNNIITTFTFGDQVEQIPAGLCSGLKGLTTITIPELVTSIGDRAFADCEGLMSIMLPESLASIGSEAFSGCIGLTAMTVPESVTSIGERAFDCVRLKSVTWNARACSSGSNLFGGNYTRITTFTFGDQVEQIPAGLCSGLKGLTTITIPESVTSIGDEAFSGCSQLESVTVHAVTPPEVGPNTFDNYGIPLYVPAGCKEAYQAAEYWRNFMNINEFASGLESVLDSGARIYVENHTLHVENVEGDYRVYATTGQLVYAGHAATVQLADAGVYVVRTSSRSQKVVVK</sequence>
<gene>
    <name evidence="1" type="ORF">K8U91_06085</name>
</gene>
<dbReference type="RefSeq" id="WP_273306087.1">
    <property type="nucleotide sequence ID" value="NZ_DYUD01000019.1"/>
</dbReference>
<dbReference type="Gene3D" id="3.80.10.10">
    <property type="entry name" value="Ribonuclease Inhibitor"/>
    <property type="match status" value="2"/>
</dbReference>
<evidence type="ECO:0000313" key="1">
    <source>
        <dbReference type="EMBL" id="HJG89026.1"/>
    </source>
</evidence>
<reference evidence="1" key="2">
    <citation type="submission" date="2021-09" db="EMBL/GenBank/DDBJ databases">
        <authorList>
            <person name="Gilroy R."/>
        </authorList>
    </citation>
    <scope>NUCLEOTIDE SEQUENCE</scope>
    <source>
        <strain evidence="1">CHK121-7720</strain>
    </source>
</reference>
<protein>
    <submittedName>
        <fullName evidence="1">Leucine-rich repeat domain-containing protein</fullName>
    </submittedName>
</protein>
<dbReference type="EMBL" id="DYUD01000019">
    <property type="protein sequence ID" value="HJG89026.1"/>
    <property type="molecule type" value="Genomic_DNA"/>
</dbReference>
<dbReference type="Pfam" id="PF13306">
    <property type="entry name" value="LRR_5"/>
    <property type="match status" value="1"/>
</dbReference>
<dbReference type="SUPFAM" id="SSF52058">
    <property type="entry name" value="L domain-like"/>
    <property type="match status" value="1"/>
</dbReference>
<dbReference type="PANTHER" id="PTHR45661:SF3">
    <property type="entry name" value="IG-LIKE DOMAIN-CONTAINING PROTEIN"/>
    <property type="match status" value="1"/>
</dbReference>
<dbReference type="InterPro" id="IPR032675">
    <property type="entry name" value="LRR_dom_sf"/>
</dbReference>
<dbReference type="InterPro" id="IPR053139">
    <property type="entry name" value="Surface_bspA-like"/>
</dbReference>
<dbReference type="PANTHER" id="PTHR45661">
    <property type="entry name" value="SURFACE ANTIGEN"/>
    <property type="match status" value="1"/>
</dbReference>
<proteinExistence type="predicted"/>